<feature type="compositionally biased region" description="Basic and acidic residues" evidence="19">
    <location>
        <begin position="653"/>
        <end position="671"/>
    </location>
</feature>
<gene>
    <name evidence="21" type="ORF">HNY73_021544</name>
</gene>
<keyword evidence="6" id="KW-0964">Secreted</keyword>
<evidence type="ECO:0000256" key="17">
    <source>
        <dbReference type="PROSITE-ProRule" id="PRU00192"/>
    </source>
</evidence>
<protein>
    <submittedName>
        <fullName evidence="21">Apoptosis-stimulating of p53 protein 1 like protein</fullName>
    </submittedName>
</protein>
<dbReference type="PROSITE" id="PS50002">
    <property type="entry name" value="SH3"/>
    <property type="match status" value="1"/>
</dbReference>
<keyword evidence="10" id="KW-0053">Apoptosis</keyword>
<evidence type="ECO:0000256" key="12">
    <source>
        <dbReference type="ARBA" id="ARBA00023028"/>
    </source>
</evidence>
<evidence type="ECO:0000256" key="4">
    <source>
        <dbReference type="ARBA" id="ARBA00022443"/>
    </source>
</evidence>
<evidence type="ECO:0000256" key="1">
    <source>
        <dbReference type="ARBA" id="ARBA00004123"/>
    </source>
</evidence>
<evidence type="ECO:0000256" key="2">
    <source>
        <dbReference type="ARBA" id="ARBA00004175"/>
    </source>
</evidence>
<dbReference type="PROSITE" id="PS50088">
    <property type="entry name" value="ANK_REPEAT"/>
    <property type="match status" value="2"/>
</dbReference>
<evidence type="ECO:0000256" key="8">
    <source>
        <dbReference type="ARBA" id="ARBA00022656"/>
    </source>
</evidence>
<dbReference type="Pfam" id="PF12796">
    <property type="entry name" value="Ank_2"/>
    <property type="match status" value="1"/>
</dbReference>
<feature type="region of interest" description="Disordered" evidence="19">
    <location>
        <begin position="521"/>
        <end position="577"/>
    </location>
</feature>
<dbReference type="InterPro" id="IPR036770">
    <property type="entry name" value="Ankyrin_rpt-contain_sf"/>
</dbReference>
<feature type="coiled-coil region" evidence="18">
    <location>
        <begin position="12"/>
        <end position="142"/>
    </location>
</feature>
<evidence type="ECO:0000256" key="7">
    <source>
        <dbReference type="ARBA" id="ARBA00022537"/>
    </source>
</evidence>
<feature type="compositionally biased region" description="Basic and acidic residues" evidence="19">
    <location>
        <begin position="365"/>
        <end position="390"/>
    </location>
</feature>
<keyword evidence="7" id="KW-1052">Target cell membrane</keyword>
<dbReference type="InterPro" id="IPR001452">
    <property type="entry name" value="SH3_domain"/>
</dbReference>
<feature type="compositionally biased region" description="Basic and acidic residues" evidence="19">
    <location>
        <begin position="248"/>
        <end position="269"/>
    </location>
</feature>
<evidence type="ECO:0000313" key="21">
    <source>
        <dbReference type="EMBL" id="KAF8763354.1"/>
    </source>
</evidence>
<dbReference type="PANTHER" id="PTHR24131">
    <property type="entry name" value="APOPTOSIS-STIMULATING OF P53 PROTEIN"/>
    <property type="match status" value="1"/>
</dbReference>
<evidence type="ECO:0000256" key="14">
    <source>
        <dbReference type="ARBA" id="ARBA00023242"/>
    </source>
</evidence>
<evidence type="ECO:0000256" key="9">
    <source>
        <dbReference type="ARBA" id="ARBA00022699"/>
    </source>
</evidence>
<dbReference type="OMA" id="FTEGDCM"/>
<dbReference type="Pfam" id="PF00018">
    <property type="entry name" value="SH3_1"/>
    <property type="match status" value="1"/>
</dbReference>
<reference evidence="21" key="1">
    <citation type="journal article" date="2020" name="bioRxiv">
        <title>Chromosome-level reference genome of the European wasp spider Argiope bruennichi: a resource for studies on range expansion and evolutionary adaptation.</title>
        <authorList>
            <person name="Sheffer M.M."/>
            <person name="Hoppe A."/>
            <person name="Krehenwinkel H."/>
            <person name="Uhl G."/>
            <person name="Kuss A.W."/>
            <person name="Jensen L."/>
            <person name="Jensen C."/>
            <person name="Gillespie R.G."/>
            <person name="Hoff K.J."/>
            <person name="Prost S."/>
        </authorList>
    </citation>
    <scope>NUCLEOTIDE SEQUENCE</scope>
</reference>
<dbReference type="GO" id="GO:0090729">
    <property type="term" value="F:toxin activity"/>
    <property type="evidence" value="ECO:0007669"/>
    <property type="project" value="UniProtKB-KW"/>
</dbReference>
<dbReference type="GO" id="GO:0006887">
    <property type="term" value="P:exocytosis"/>
    <property type="evidence" value="ECO:0007669"/>
    <property type="project" value="UniProtKB-KW"/>
</dbReference>
<comment type="subcellular location">
    <subcellularLocation>
        <location evidence="1">Nucleus</location>
    </subcellularLocation>
    <subcellularLocation>
        <location evidence="3">Secreted</location>
    </subcellularLocation>
    <subcellularLocation>
        <location evidence="2">Target cell membrane</location>
    </subcellularLocation>
</comment>
<dbReference type="Gene3D" id="1.25.40.20">
    <property type="entry name" value="Ankyrin repeat-containing domain"/>
    <property type="match status" value="1"/>
</dbReference>
<dbReference type="FunFam" id="1.25.40.20:FF:000008">
    <property type="entry name" value="Apoptosis-stimulating of p53 protein 2 isoform 1"/>
    <property type="match status" value="1"/>
</dbReference>
<dbReference type="PRINTS" id="PR00452">
    <property type="entry name" value="SH3DOMAIN"/>
</dbReference>
<feature type="region of interest" description="Disordered" evidence="19">
    <location>
        <begin position="295"/>
        <end position="344"/>
    </location>
</feature>
<keyword evidence="15" id="KW-1053">Target membrane</keyword>
<keyword evidence="8" id="KW-0800">Toxin</keyword>
<feature type="region of interest" description="Disordered" evidence="19">
    <location>
        <begin position="357"/>
        <end position="463"/>
    </location>
</feature>
<dbReference type="SUPFAM" id="SSF48403">
    <property type="entry name" value="Ankyrin repeat"/>
    <property type="match status" value="1"/>
</dbReference>
<feature type="compositionally biased region" description="Pro residues" evidence="19">
    <location>
        <begin position="404"/>
        <end position="416"/>
    </location>
</feature>
<evidence type="ECO:0000256" key="5">
    <source>
        <dbReference type="ARBA" id="ARBA00022483"/>
    </source>
</evidence>
<feature type="compositionally biased region" description="Polar residues" evidence="19">
    <location>
        <begin position="393"/>
        <end position="403"/>
    </location>
</feature>
<dbReference type="GO" id="GO:0005634">
    <property type="term" value="C:nucleus"/>
    <property type="evidence" value="ECO:0007669"/>
    <property type="project" value="UniProtKB-SubCell"/>
</dbReference>
<sequence>MVLLPEDAAMTLAELRQMAARQQHQIEAQQQLLVAKEQRLKFLKQQEARHHNLAEHQLDPACLQNLRDKIDTQEHKLRQLRALRGQVEQQKTNNDNLGTELDSIRALFCEKEKELNLAVNKVDELTRQLDEIRNNKNRKNCMVSSTASELENLRRELLYRTKLSEQQNNYICQQREDIALRQKDISILDKKINELTQRLHRKRLLNEQLASQIHNAALSRNYSGSVVNNGFYHATNVVAVEPLPRESLETEHARDDMSAKLHGSHKGDLGEFGLNKNDPKYQTLPYNTKFTSLKGKCDDSLSSSTEDDSWPNSLDSSSSTKKNPTPLSIVKPTSNMCNLTPRPFNNAYNTNNSVAKASIQQPSVKSEDLSTLDKDASTDSSTKENLDLKKQNHSNIIVSSQHPVPQPSITTPPVPEKPVEKPKPVNSRSAKPVVPPKPALPVKPMISNRQTASSKENEEEEKDLVNVALSVLQNKSSKSDKSATSNYRERLLYYQCVPRYHQAKDTKNNPTPAKSKIATYFQKSSINKDSNSHQDYQKKETSEPSEIPKRKPSMGQLPIKPKPLTIRKTPGLEPPKLKVQPVVNTNFHRKSSDSNLTSHFKASYLPHPSEEIPPSRTLKSLESSDKEGSVPVLEVAPLKKESEDLPEQVAAKTETDVWVKQESPVEHKEELVDNCDETDLYESQPDSEKPEPATETVGENESDDEKFHSAALRRMRKGNLKGENSSRGCRRVSFDPLALLLDAALEGELELVKKTANEVPNPSAANDEGITALHNAICAGHVDVVTFLVEFGCDVNAQDSDGWTPLHCAASCNNLPMVKFLVERGACIFATTLSDHETAAEKCEEDEEGFDGCSEYLYSLQENLGVMNNGIVYAVYDYEGQNADELSFKDGDMLTVLRKGDDEESEWWWSRLHDEEGYVPRNLLGLYPRVTSRKQQESTKPDE</sequence>
<dbReference type="PANTHER" id="PTHR24131:SF10">
    <property type="entry name" value="ANKYRIN-REPEAT, SH3-DOMAIN, AND PROLINE-RICH-REGION CONTAINING PROTEIN, ISOFORM B"/>
    <property type="match status" value="1"/>
</dbReference>
<evidence type="ECO:0000313" key="22">
    <source>
        <dbReference type="Proteomes" id="UP000807504"/>
    </source>
</evidence>
<keyword evidence="5" id="KW-0268">Exocytosis</keyword>
<dbReference type="GO" id="GO:0002039">
    <property type="term" value="F:p53 binding"/>
    <property type="evidence" value="ECO:0007669"/>
    <property type="project" value="InterPro"/>
</dbReference>
<evidence type="ECO:0000256" key="19">
    <source>
        <dbReference type="SAM" id="MobiDB-lite"/>
    </source>
</evidence>
<feature type="compositionally biased region" description="Basic and acidic residues" evidence="19">
    <location>
        <begin position="530"/>
        <end position="549"/>
    </location>
</feature>
<dbReference type="CDD" id="cd11807">
    <property type="entry name" value="SH3_ASPP"/>
    <property type="match status" value="1"/>
</dbReference>
<feature type="region of interest" description="Disordered" evidence="19">
    <location>
        <begin position="604"/>
        <end position="706"/>
    </location>
</feature>
<dbReference type="GO" id="GO:0044231">
    <property type="term" value="C:host cell presynaptic membrane"/>
    <property type="evidence" value="ECO:0007669"/>
    <property type="project" value="UniProtKB-KW"/>
</dbReference>
<evidence type="ECO:0000256" key="16">
    <source>
        <dbReference type="PROSITE-ProRule" id="PRU00023"/>
    </source>
</evidence>
<feature type="repeat" description="ANK" evidence="16">
    <location>
        <begin position="801"/>
        <end position="833"/>
    </location>
</feature>
<keyword evidence="18" id="KW-0175">Coiled coil</keyword>
<dbReference type="GO" id="GO:0005576">
    <property type="term" value="C:extracellular region"/>
    <property type="evidence" value="ECO:0007669"/>
    <property type="project" value="UniProtKB-SubCell"/>
</dbReference>
<keyword evidence="14" id="KW-0539">Nucleus</keyword>
<dbReference type="PROSITE" id="PS50297">
    <property type="entry name" value="ANK_REP_REGION"/>
    <property type="match status" value="2"/>
</dbReference>
<evidence type="ECO:0000259" key="20">
    <source>
        <dbReference type="PROSITE" id="PS50002"/>
    </source>
</evidence>
<proteinExistence type="predicted"/>
<evidence type="ECO:0000256" key="11">
    <source>
        <dbReference type="ARBA" id="ARBA00022737"/>
    </source>
</evidence>
<dbReference type="EMBL" id="JABXBU010002231">
    <property type="protein sequence ID" value="KAF8763354.1"/>
    <property type="molecule type" value="Genomic_DNA"/>
</dbReference>
<keyword evidence="11" id="KW-0677">Repeat</keyword>
<name>A0A8T0E233_ARGBR</name>
<keyword evidence="4 17" id="KW-0728">SH3 domain</keyword>
<dbReference type="SMART" id="SM00248">
    <property type="entry name" value="ANK"/>
    <property type="match status" value="2"/>
</dbReference>
<evidence type="ECO:0000256" key="3">
    <source>
        <dbReference type="ARBA" id="ARBA00004613"/>
    </source>
</evidence>
<dbReference type="SMART" id="SM00326">
    <property type="entry name" value="SH3"/>
    <property type="match status" value="1"/>
</dbReference>
<dbReference type="AlphaFoldDB" id="A0A8T0E233"/>
<feature type="compositionally biased region" description="Polar residues" evidence="19">
    <location>
        <begin position="320"/>
        <end position="338"/>
    </location>
</feature>
<dbReference type="Proteomes" id="UP000807504">
    <property type="component" value="Unassembled WGS sequence"/>
</dbReference>
<reference evidence="21" key="2">
    <citation type="submission" date="2020-06" db="EMBL/GenBank/DDBJ databases">
        <authorList>
            <person name="Sheffer M."/>
        </authorList>
    </citation>
    <scope>NUCLEOTIDE SEQUENCE</scope>
</reference>
<dbReference type="GO" id="GO:0006915">
    <property type="term" value="P:apoptotic process"/>
    <property type="evidence" value="ECO:0007669"/>
    <property type="project" value="UniProtKB-KW"/>
</dbReference>
<dbReference type="GO" id="GO:0044218">
    <property type="term" value="C:other organism cell membrane"/>
    <property type="evidence" value="ECO:0007669"/>
    <property type="project" value="UniProtKB-KW"/>
</dbReference>
<feature type="repeat" description="ANK" evidence="16">
    <location>
        <begin position="768"/>
        <end position="800"/>
    </location>
</feature>
<evidence type="ECO:0000256" key="13">
    <source>
        <dbReference type="ARBA" id="ARBA00023043"/>
    </source>
</evidence>
<feature type="domain" description="SH3" evidence="20">
    <location>
        <begin position="867"/>
        <end position="929"/>
    </location>
</feature>
<organism evidence="21 22">
    <name type="scientific">Argiope bruennichi</name>
    <name type="common">Wasp spider</name>
    <name type="synonym">Aranea bruennichi</name>
    <dbReference type="NCBI Taxonomy" id="94029"/>
    <lineage>
        <taxon>Eukaryota</taxon>
        <taxon>Metazoa</taxon>
        <taxon>Ecdysozoa</taxon>
        <taxon>Arthropoda</taxon>
        <taxon>Chelicerata</taxon>
        <taxon>Arachnida</taxon>
        <taxon>Araneae</taxon>
        <taxon>Araneomorphae</taxon>
        <taxon>Entelegynae</taxon>
        <taxon>Araneoidea</taxon>
        <taxon>Araneidae</taxon>
        <taxon>Argiope</taxon>
    </lineage>
</organism>
<dbReference type="SUPFAM" id="SSF50044">
    <property type="entry name" value="SH3-domain"/>
    <property type="match status" value="1"/>
</dbReference>
<feature type="compositionally biased region" description="Low complexity" evidence="19">
    <location>
        <begin position="300"/>
        <end position="319"/>
    </location>
</feature>
<keyword evidence="9" id="KW-0528">Neurotoxin</keyword>
<dbReference type="InterPro" id="IPR002110">
    <property type="entry name" value="Ankyrin_rpt"/>
</dbReference>
<keyword evidence="13 16" id="KW-0040">ANK repeat</keyword>
<dbReference type="InterPro" id="IPR047163">
    <property type="entry name" value="ASPP1/2"/>
</dbReference>
<evidence type="ECO:0000256" key="18">
    <source>
        <dbReference type="SAM" id="Coils"/>
    </source>
</evidence>
<keyword evidence="12" id="KW-0638">Presynaptic neurotoxin</keyword>
<dbReference type="GO" id="GO:0042981">
    <property type="term" value="P:regulation of apoptotic process"/>
    <property type="evidence" value="ECO:0007669"/>
    <property type="project" value="InterPro"/>
</dbReference>
<keyword evidence="22" id="KW-1185">Reference proteome</keyword>
<dbReference type="InterPro" id="IPR036028">
    <property type="entry name" value="SH3-like_dom_sf"/>
</dbReference>
<dbReference type="OrthoDB" id="10038642at2759"/>
<comment type="caution">
    <text evidence="21">The sequence shown here is derived from an EMBL/GenBank/DDBJ whole genome shotgun (WGS) entry which is preliminary data.</text>
</comment>
<accession>A0A8T0E233</accession>
<evidence type="ECO:0000256" key="10">
    <source>
        <dbReference type="ARBA" id="ARBA00022703"/>
    </source>
</evidence>
<evidence type="ECO:0000256" key="6">
    <source>
        <dbReference type="ARBA" id="ARBA00022525"/>
    </source>
</evidence>
<feature type="region of interest" description="Disordered" evidence="19">
    <location>
        <begin position="248"/>
        <end position="280"/>
    </location>
</feature>
<keyword evidence="7" id="KW-0472">Membrane</keyword>
<evidence type="ECO:0000256" key="15">
    <source>
        <dbReference type="ARBA" id="ARBA00023298"/>
    </source>
</evidence>